<dbReference type="Proteomes" id="UP001150062">
    <property type="component" value="Unassembled WGS sequence"/>
</dbReference>
<dbReference type="InterPro" id="IPR006571">
    <property type="entry name" value="TLDc_dom"/>
</dbReference>
<gene>
    <name evidence="3" type="ORF">M0813_11759</name>
</gene>
<comment type="caution">
    <text evidence="3">The sequence shown here is derived from an EMBL/GenBank/DDBJ whole genome shotgun (WGS) entry which is preliminary data.</text>
</comment>
<feature type="repeat" description="Filamin" evidence="1">
    <location>
        <begin position="19"/>
        <end position="48"/>
    </location>
</feature>
<sequence length="190" mass="22355">MITEITKFQEGTNKESIGEYLFHKTGEYQINFSINNQKIPKSPFNLKVIDYIFLDESEILQKENNLKFNQILEKWVKEAGCNSDLQRRFNSRTNGWKSQTFHQQCDNKGKSIVLIKLNNESLFGGFAAIDWDSKNKWNQSTGNKSFLFSLISLDRNFKEPLRMPAYQYQFYELGTVRNLGHHLEEVLIWV</sequence>
<evidence type="ECO:0000259" key="2">
    <source>
        <dbReference type="PROSITE" id="PS51886"/>
    </source>
</evidence>
<protein>
    <recommendedName>
        <fullName evidence="2">TLDc domain-containing protein</fullName>
    </recommendedName>
</protein>
<organism evidence="3 4">
    <name type="scientific">Anaeramoeba flamelloides</name>
    <dbReference type="NCBI Taxonomy" id="1746091"/>
    <lineage>
        <taxon>Eukaryota</taxon>
        <taxon>Metamonada</taxon>
        <taxon>Anaeramoebidae</taxon>
        <taxon>Anaeramoeba</taxon>
    </lineage>
</organism>
<dbReference type="Pfam" id="PF07534">
    <property type="entry name" value="TLD"/>
    <property type="match status" value="1"/>
</dbReference>
<name>A0ABQ8ZDJ5_9EUKA</name>
<reference evidence="3" key="1">
    <citation type="submission" date="2022-08" db="EMBL/GenBank/DDBJ databases">
        <title>Novel sulfate-reducing endosymbionts in the free-living metamonad Anaeramoeba.</title>
        <authorList>
            <person name="Jerlstrom-Hultqvist J."/>
            <person name="Cepicka I."/>
            <person name="Gallot-Lavallee L."/>
            <person name="Salas-Leiva D."/>
            <person name="Curtis B.A."/>
            <person name="Zahonova K."/>
            <person name="Pipaliya S."/>
            <person name="Dacks J."/>
            <person name="Roger A.J."/>
        </authorList>
    </citation>
    <scope>NUCLEOTIDE SEQUENCE</scope>
    <source>
        <strain evidence="3">Schooner1</strain>
    </source>
</reference>
<dbReference type="InterPro" id="IPR017868">
    <property type="entry name" value="Filamin/ABP280_repeat-like"/>
</dbReference>
<evidence type="ECO:0000313" key="4">
    <source>
        <dbReference type="Proteomes" id="UP001150062"/>
    </source>
</evidence>
<dbReference type="PROSITE" id="PS50194">
    <property type="entry name" value="FILAMIN_REPEAT"/>
    <property type="match status" value="1"/>
</dbReference>
<keyword evidence="4" id="KW-1185">Reference proteome</keyword>
<dbReference type="PROSITE" id="PS51886">
    <property type="entry name" value="TLDC"/>
    <property type="match status" value="1"/>
</dbReference>
<dbReference type="Gene3D" id="2.60.40.10">
    <property type="entry name" value="Immunoglobulins"/>
    <property type="match status" value="1"/>
</dbReference>
<dbReference type="EMBL" id="JAOAOG010000015">
    <property type="protein sequence ID" value="KAJ6254974.1"/>
    <property type="molecule type" value="Genomic_DNA"/>
</dbReference>
<feature type="domain" description="TLDc" evidence="2">
    <location>
        <begin position="58"/>
        <end position="190"/>
    </location>
</feature>
<evidence type="ECO:0000256" key="1">
    <source>
        <dbReference type="PROSITE-ProRule" id="PRU00087"/>
    </source>
</evidence>
<proteinExistence type="predicted"/>
<accession>A0ABQ8ZDJ5</accession>
<dbReference type="InterPro" id="IPR013783">
    <property type="entry name" value="Ig-like_fold"/>
</dbReference>
<evidence type="ECO:0000313" key="3">
    <source>
        <dbReference type="EMBL" id="KAJ6254974.1"/>
    </source>
</evidence>